<comment type="similarity">
    <text evidence="1">Belongs to the P-Pant transferase superfamily. Gsp/Sfp/HetI/AcpT family.</text>
</comment>
<protein>
    <submittedName>
        <fullName evidence="4">4'-phosphopantetheinyl transferase superfamily protein</fullName>
    </submittedName>
</protein>
<dbReference type="GO" id="GO:0008897">
    <property type="term" value="F:holo-[acyl-carrier-protein] synthase activity"/>
    <property type="evidence" value="ECO:0007669"/>
    <property type="project" value="InterPro"/>
</dbReference>
<dbReference type="PANTHER" id="PTHR12215">
    <property type="entry name" value="PHOSPHOPANTETHEINE TRANSFERASE"/>
    <property type="match status" value="1"/>
</dbReference>
<name>A0A4Y9F3U9_9MICC</name>
<sequence>MVIMVHPSASAGAASAQLTLFSMPAETLRTGHGVSWLAYVGVEEQVKAAEFKNPDEALAFAAQHTLMRCMAATLLGVKATAAADIAVDRTCLLCDSGQPHGKPRIEGVNLSMARALGLAAGVTGPAGLSIGLDLITVRGSYYDSFDRIALADYEKRVVASLPAAEAALARHLLWSAKEAVLKATGYGLALAPSTVMLALPPLPATLEEAHGLTARSSVQLPGEAEPRTYWVTWQVHEGTYLLAIASNQPHTLTSHRVTAPLMVRRALEQEMH</sequence>
<dbReference type="EMBL" id="SPQC01000041">
    <property type="protein sequence ID" value="TFU21005.1"/>
    <property type="molecule type" value="Genomic_DNA"/>
</dbReference>
<dbReference type="GO" id="GO:0005829">
    <property type="term" value="C:cytosol"/>
    <property type="evidence" value="ECO:0007669"/>
    <property type="project" value="TreeGrafter"/>
</dbReference>
<accession>A0A4Y9F3U9</accession>
<evidence type="ECO:0000313" key="5">
    <source>
        <dbReference type="Proteomes" id="UP000297951"/>
    </source>
</evidence>
<keyword evidence="2 4" id="KW-0808">Transferase</keyword>
<evidence type="ECO:0000256" key="2">
    <source>
        <dbReference type="ARBA" id="ARBA00022679"/>
    </source>
</evidence>
<dbReference type="Proteomes" id="UP000297951">
    <property type="component" value="Unassembled WGS sequence"/>
</dbReference>
<dbReference type="InterPro" id="IPR037143">
    <property type="entry name" value="4-PPantetheinyl_Trfase_dom_sf"/>
</dbReference>
<dbReference type="InterPro" id="IPR008278">
    <property type="entry name" value="4-PPantetheinyl_Trfase_dom"/>
</dbReference>
<evidence type="ECO:0000259" key="3">
    <source>
        <dbReference type="Pfam" id="PF01648"/>
    </source>
</evidence>
<dbReference type="PANTHER" id="PTHR12215:SF10">
    <property type="entry name" value="L-AMINOADIPATE-SEMIALDEHYDE DEHYDROGENASE-PHOSPHOPANTETHEINYL TRANSFERASE"/>
    <property type="match status" value="1"/>
</dbReference>
<dbReference type="Gene3D" id="3.90.470.20">
    <property type="entry name" value="4'-phosphopantetheinyl transferase domain"/>
    <property type="match status" value="2"/>
</dbReference>
<feature type="domain" description="4'-phosphopantetheinyl transferase" evidence="3">
    <location>
        <begin position="130"/>
        <end position="194"/>
    </location>
</feature>
<dbReference type="OrthoDB" id="190168at2"/>
<comment type="caution">
    <text evidence="4">The sequence shown here is derived from an EMBL/GenBank/DDBJ whole genome shotgun (WGS) entry which is preliminary data.</text>
</comment>
<dbReference type="AlphaFoldDB" id="A0A4Y9F3U9"/>
<reference evidence="4 5" key="1">
    <citation type="submission" date="2019-03" db="EMBL/GenBank/DDBJ databases">
        <title>Diversity of the mouse oral microbiome.</title>
        <authorList>
            <person name="Joseph S."/>
            <person name="Aduse-Opoku J."/>
            <person name="Curtis M."/>
            <person name="Wade W."/>
            <person name="Hashim A."/>
        </authorList>
    </citation>
    <scope>NUCLEOTIDE SEQUENCE [LARGE SCALE GENOMIC DNA]</scope>
    <source>
        <strain evidence="5">irhom_31</strain>
    </source>
</reference>
<proteinExistence type="inferred from homology"/>
<dbReference type="GO" id="GO:0019878">
    <property type="term" value="P:lysine biosynthetic process via aminoadipic acid"/>
    <property type="evidence" value="ECO:0007669"/>
    <property type="project" value="TreeGrafter"/>
</dbReference>
<dbReference type="SUPFAM" id="SSF56214">
    <property type="entry name" value="4'-phosphopantetheinyl transferase"/>
    <property type="match status" value="1"/>
</dbReference>
<organism evidence="4 5">
    <name type="scientific">Rothia nasimurium</name>
    <dbReference type="NCBI Taxonomy" id="85336"/>
    <lineage>
        <taxon>Bacteria</taxon>
        <taxon>Bacillati</taxon>
        <taxon>Actinomycetota</taxon>
        <taxon>Actinomycetes</taxon>
        <taxon>Micrococcales</taxon>
        <taxon>Micrococcaceae</taxon>
        <taxon>Rothia</taxon>
    </lineage>
</organism>
<dbReference type="GO" id="GO:0000287">
    <property type="term" value="F:magnesium ion binding"/>
    <property type="evidence" value="ECO:0007669"/>
    <property type="project" value="InterPro"/>
</dbReference>
<gene>
    <name evidence="4" type="ORF">E4U03_10080</name>
</gene>
<dbReference type="InterPro" id="IPR050559">
    <property type="entry name" value="P-Pant_transferase_sf"/>
</dbReference>
<evidence type="ECO:0000313" key="4">
    <source>
        <dbReference type="EMBL" id="TFU21005.1"/>
    </source>
</evidence>
<evidence type="ECO:0000256" key="1">
    <source>
        <dbReference type="ARBA" id="ARBA00010990"/>
    </source>
</evidence>
<dbReference type="Pfam" id="PF01648">
    <property type="entry name" value="ACPS"/>
    <property type="match status" value="1"/>
</dbReference>